<keyword evidence="1" id="KW-0472">Membrane</keyword>
<accession>A0ABW3MPJ0</accession>
<reference evidence="3" key="1">
    <citation type="journal article" date="2019" name="Int. J. Syst. Evol. Microbiol.">
        <title>The Global Catalogue of Microorganisms (GCM) 10K type strain sequencing project: providing services to taxonomists for standard genome sequencing and annotation.</title>
        <authorList>
            <consortium name="The Broad Institute Genomics Platform"/>
            <consortium name="The Broad Institute Genome Sequencing Center for Infectious Disease"/>
            <person name="Wu L."/>
            <person name="Ma J."/>
        </authorList>
    </citation>
    <scope>NUCLEOTIDE SEQUENCE [LARGE SCALE GENOMIC DNA]</scope>
    <source>
        <strain evidence="3">JCM 31486</strain>
    </source>
</reference>
<evidence type="ECO:0000313" key="3">
    <source>
        <dbReference type="Proteomes" id="UP001597045"/>
    </source>
</evidence>
<dbReference type="EMBL" id="JBHTIS010004542">
    <property type="protein sequence ID" value="MFD1052576.1"/>
    <property type="molecule type" value="Genomic_DNA"/>
</dbReference>
<sequence>PTRFLHGFAVVNHVVLLGIDLGYQDLSRQMGVHQFLPVLVGAHVLLMAGHVVSAVQFGRRPSRVEDEPQQAVQQVG</sequence>
<feature type="non-terminal residue" evidence="2">
    <location>
        <position position="1"/>
    </location>
</feature>
<comment type="caution">
    <text evidence="2">The sequence shown here is derived from an EMBL/GenBank/DDBJ whole genome shotgun (WGS) entry which is preliminary data.</text>
</comment>
<gene>
    <name evidence="2" type="ORF">ACFQ1S_46780</name>
</gene>
<proteinExistence type="predicted"/>
<keyword evidence="1" id="KW-0812">Transmembrane</keyword>
<dbReference type="Proteomes" id="UP001597045">
    <property type="component" value="Unassembled WGS sequence"/>
</dbReference>
<keyword evidence="1" id="KW-1133">Transmembrane helix</keyword>
<name>A0ABW3MPJ0_9PSEU</name>
<feature type="transmembrane region" description="Helical" evidence="1">
    <location>
        <begin position="35"/>
        <end position="57"/>
    </location>
</feature>
<evidence type="ECO:0000313" key="2">
    <source>
        <dbReference type="EMBL" id="MFD1052576.1"/>
    </source>
</evidence>
<evidence type="ECO:0000256" key="1">
    <source>
        <dbReference type="SAM" id="Phobius"/>
    </source>
</evidence>
<organism evidence="2 3">
    <name type="scientific">Kibdelosporangium lantanae</name>
    <dbReference type="NCBI Taxonomy" id="1497396"/>
    <lineage>
        <taxon>Bacteria</taxon>
        <taxon>Bacillati</taxon>
        <taxon>Actinomycetota</taxon>
        <taxon>Actinomycetes</taxon>
        <taxon>Pseudonocardiales</taxon>
        <taxon>Pseudonocardiaceae</taxon>
        <taxon>Kibdelosporangium</taxon>
    </lineage>
</organism>
<protein>
    <submittedName>
        <fullName evidence="2">Uncharacterized protein</fullName>
    </submittedName>
</protein>
<keyword evidence="3" id="KW-1185">Reference proteome</keyword>